<dbReference type="EMBL" id="WIXP02000002">
    <property type="protein sequence ID" value="KAF6215384.1"/>
    <property type="molecule type" value="Genomic_DNA"/>
</dbReference>
<reference evidence="2" key="1">
    <citation type="journal article" date="2021" name="Mol. Ecol. Resour.">
        <title>Apolygus lucorum genome provides insights into omnivorousness and mesophyll feeding.</title>
        <authorList>
            <person name="Liu Y."/>
            <person name="Liu H."/>
            <person name="Wang H."/>
            <person name="Huang T."/>
            <person name="Liu B."/>
            <person name="Yang B."/>
            <person name="Yin L."/>
            <person name="Li B."/>
            <person name="Zhang Y."/>
            <person name="Zhang S."/>
            <person name="Jiang F."/>
            <person name="Zhang X."/>
            <person name="Ren Y."/>
            <person name="Wang B."/>
            <person name="Wang S."/>
            <person name="Lu Y."/>
            <person name="Wu K."/>
            <person name="Fan W."/>
            <person name="Wang G."/>
        </authorList>
    </citation>
    <scope>NUCLEOTIDE SEQUENCE</scope>
    <source>
        <strain evidence="2">12Hb</strain>
    </source>
</reference>
<comment type="caution">
    <text evidence="2">The sequence shown here is derived from an EMBL/GenBank/DDBJ whole genome shotgun (WGS) entry which is preliminary data.</text>
</comment>
<feature type="region of interest" description="Disordered" evidence="1">
    <location>
        <begin position="347"/>
        <end position="907"/>
    </location>
</feature>
<feature type="compositionally biased region" description="Acidic residues" evidence="1">
    <location>
        <begin position="502"/>
        <end position="529"/>
    </location>
</feature>
<feature type="compositionally biased region" description="Acidic residues" evidence="1">
    <location>
        <begin position="561"/>
        <end position="588"/>
    </location>
</feature>
<sequence length="1273" mass="143442">MTKRPTKRTTKTQTATKVTKSPTTQRMKIPQTEEEDDGGVFDVRVEDDAEDIYDDDEWICPVTDRTKTRPPSLKVMTTSPTTRKTMKIPTIGEEDDEGVFDVRVEDDVKDIYDDDEWITPVTDRPKTRPPSLKVMTTGPTTRKTMKIPPTEEEDDGGISDLTGEDDAEDIYDDDEWICPVTDRTKTRPPSLKVMTTSPTTRKTMKIPTTGEEDDGDVFDVRVEDDVKDIYDGDEGITPVTDRTKTRPPSLKVMTTSPTTRKTMKIPTTGEEDDVGVFDVRVEDDVKDIYDDDEWITPVTDRTKTRPPSLKVMTTSPTTRKTMKIPTTGEEDDGDVFDVRVEDDVKDIYDGDEGITPVTDRTKTRPPSLKLMTTGPKTQKTMKIPSSEEDDGGISDVTGEEDAEDIDDDNEWITPVTDRTKTRPPSLKVMTTGPTTQKTMEIPSTEEEDDGGISDVTGEEDAEDIDDDDEWITPVTDRTKTRPPSLKVMTTGPTTQKTVEIPSTEEEDDGVISDVTGEEDAKDIDDDDEWITPVTDRTKTRPPSLKVMTTGPTTQKTMEIPSTEEEDDGGISDVTGEEDAEDIDDDDEWITAVTDRTKTRPPSLKVMTTGPTTQKTMEIPSTEEDDDGGISDVTGEEDAEVIDDDDEWITPVTDRTKTRPPSLKVMTTGPTTQKTMEIPSTEEEDDGGISDVTGEEDVKDIHDDDEWITAVTDRTKTRPPSLKVMTTGPTTQKTMEIHSTEEEDDGGISDVTGEEDVKDIHDDDEWITAVTDRTKTRPPSLKVMTTGPTTQKTMEIHSTEEEEDDGGISDVTGEEDVKDIHDDDEWITAVTDRTKTRPPSLKVMTTGPTTQKTMKIPSTEEEDDGGISDVTGEEDAEDIDDDDEWITPVTDRTKTRPPCLRVMPTGPTTQKTMEITSTEEEDDGATCVTETRGPLLQELWKRSVLGQLVAEGTADLKKEQMRKWIKEEIESWKGAPEVDHIIHVAKKTNKNGEVYELRFKVTNGDICEGDYTIIREGHKSQKSHQFECYKEEIFRKSLHAVLESENDQPLFGPKETAEKNVNELEKQNDEIEERRRSHKHKKKCDQISSKTTSVIQKIKLHGGGTFTDDKGIKRRHGSQFLKNKLKNYHPKVVKDTFTLNKIQQQIDAWPTEPEVDRLIKVTHSVDGKIEIYSVTYKAKNGDICEGEYSIEKTAWKDKDVHHNFECHKEAPKRRKINTITENDEPMFRSDEHVREDYPKRKRKRHHSDDGEEDSTEEDGSTESEEGEIHLRSEV</sequence>
<feature type="region of interest" description="Disordered" evidence="1">
    <location>
        <begin position="1218"/>
        <end position="1273"/>
    </location>
</feature>
<evidence type="ECO:0000313" key="3">
    <source>
        <dbReference type="Proteomes" id="UP000466442"/>
    </source>
</evidence>
<feature type="compositionally biased region" description="Acidic residues" evidence="1">
    <location>
        <begin position="32"/>
        <end position="41"/>
    </location>
</feature>
<feature type="compositionally biased region" description="Acidic residues" evidence="1">
    <location>
        <begin position="799"/>
        <end position="825"/>
    </location>
</feature>
<feature type="compositionally biased region" description="Acidic residues" evidence="1">
    <location>
        <begin position="443"/>
        <end position="470"/>
    </location>
</feature>
<keyword evidence="3" id="KW-1185">Reference proteome</keyword>
<feature type="compositionally biased region" description="Acidic residues" evidence="1">
    <location>
        <begin position="386"/>
        <end position="410"/>
    </location>
</feature>
<feature type="compositionally biased region" description="Basic and acidic residues" evidence="1">
    <location>
        <begin position="1224"/>
        <end position="1237"/>
    </location>
</feature>
<feature type="compositionally biased region" description="Acidic residues" evidence="1">
    <location>
        <begin position="620"/>
        <end position="647"/>
    </location>
</feature>
<accession>A0A8S9Y3H1</accession>
<feature type="region of interest" description="Disordered" evidence="1">
    <location>
        <begin position="62"/>
        <end position="98"/>
    </location>
</feature>
<feature type="region of interest" description="Disordered" evidence="1">
    <location>
        <begin position="119"/>
        <end position="269"/>
    </location>
</feature>
<feature type="compositionally biased region" description="Acidic residues" evidence="1">
    <location>
        <begin position="150"/>
        <end position="176"/>
    </location>
</feature>
<feature type="compositionally biased region" description="Basic and acidic residues" evidence="1">
    <location>
        <begin position="1065"/>
        <end position="1074"/>
    </location>
</feature>
<feature type="region of interest" description="Disordered" evidence="1">
    <location>
        <begin position="298"/>
        <end position="335"/>
    </location>
</feature>
<feature type="compositionally biased region" description="Acidic residues" evidence="1">
    <location>
        <begin position="679"/>
        <end position="706"/>
    </location>
</feature>
<feature type="compositionally biased region" description="Acidic residues" evidence="1">
    <location>
        <begin position="1248"/>
        <end position="1264"/>
    </location>
</feature>
<organism evidence="2 3">
    <name type="scientific">Apolygus lucorum</name>
    <name type="common">Small green plant bug</name>
    <name type="synonym">Lygocoris lucorum</name>
    <dbReference type="NCBI Taxonomy" id="248454"/>
    <lineage>
        <taxon>Eukaryota</taxon>
        <taxon>Metazoa</taxon>
        <taxon>Ecdysozoa</taxon>
        <taxon>Arthropoda</taxon>
        <taxon>Hexapoda</taxon>
        <taxon>Insecta</taxon>
        <taxon>Pterygota</taxon>
        <taxon>Neoptera</taxon>
        <taxon>Paraneoptera</taxon>
        <taxon>Hemiptera</taxon>
        <taxon>Heteroptera</taxon>
        <taxon>Panheteroptera</taxon>
        <taxon>Cimicomorpha</taxon>
        <taxon>Miridae</taxon>
        <taxon>Mirini</taxon>
        <taxon>Apolygus</taxon>
    </lineage>
</organism>
<gene>
    <name evidence="2" type="ORF">GE061_010136</name>
</gene>
<feature type="compositionally biased region" description="Low complexity" evidence="1">
    <location>
        <begin position="11"/>
        <end position="20"/>
    </location>
</feature>
<feature type="region of interest" description="Disordered" evidence="1">
    <location>
        <begin position="1"/>
        <end position="41"/>
    </location>
</feature>
<feature type="compositionally biased region" description="Acidic residues" evidence="1">
    <location>
        <begin position="740"/>
        <end position="765"/>
    </location>
</feature>
<dbReference type="AlphaFoldDB" id="A0A8S9Y3H1"/>
<evidence type="ECO:0000256" key="1">
    <source>
        <dbReference type="SAM" id="MobiDB-lite"/>
    </source>
</evidence>
<feature type="region of interest" description="Disordered" evidence="1">
    <location>
        <begin position="1065"/>
        <end position="1085"/>
    </location>
</feature>
<feature type="compositionally biased region" description="Basic residues" evidence="1">
    <location>
        <begin position="1"/>
        <end position="10"/>
    </location>
</feature>
<name>A0A8S9Y3H1_APOLU</name>
<proteinExistence type="predicted"/>
<feature type="compositionally biased region" description="Basic and acidic residues" evidence="1">
    <location>
        <begin position="218"/>
        <end position="230"/>
    </location>
</feature>
<dbReference type="Proteomes" id="UP000466442">
    <property type="component" value="Unassembled WGS sequence"/>
</dbReference>
<protein>
    <submittedName>
        <fullName evidence="2">Uncharacterized protein</fullName>
    </submittedName>
</protein>
<feature type="compositionally biased region" description="Acidic residues" evidence="1">
    <location>
        <begin position="858"/>
        <end position="884"/>
    </location>
</feature>
<evidence type="ECO:0000313" key="2">
    <source>
        <dbReference type="EMBL" id="KAF6215384.1"/>
    </source>
</evidence>